<dbReference type="Proteomes" id="UP000018001">
    <property type="component" value="Unassembled WGS sequence"/>
</dbReference>
<feature type="compositionally biased region" description="Pro residues" evidence="11">
    <location>
        <begin position="444"/>
        <end position="454"/>
    </location>
</feature>
<evidence type="ECO:0000256" key="8">
    <source>
        <dbReference type="ARBA" id="ARBA00047899"/>
    </source>
</evidence>
<feature type="region of interest" description="Disordered" evidence="11">
    <location>
        <begin position="1300"/>
        <end position="1478"/>
    </location>
</feature>
<dbReference type="EC" id="2.7.11.1" evidence="2"/>
<organism evidence="13 14">
    <name type="scientific">Byssochlamys spectabilis (strain No. 5 / NBRC 109023)</name>
    <name type="common">Paecilomyces variotii</name>
    <dbReference type="NCBI Taxonomy" id="1356009"/>
    <lineage>
        <taxon>Eukaryota</taxon>
        <taxon>Fungi</taxon>
        <taxon>Dikarya</taxon>
        <taxon>Ascomycota</taxon>
        <taxon>Pezizomycotina</taxon>
        <taxon>Eurotiomycetes</taxon>
        <taxon>Eurotiomycetidae</taxon>
        <taxon>Eurotiales</taxon>
        <taxon>Thermoascaceae</taxon>
        <taxon>Paecilomyces</taxon>
    </lineage>
</organism>
<dbReference type="FunFam" id="1.10.510.10:FF:000670">
    <property type="entry name" value="Serine/threonin protein kinase, putative"/>
    <property type="match status" value="1"/>
</dbReference>
<feature type="compositionally biased region" description="Low complexity" evidence="11">
    <location>
        <begin position="56"/>
        <end position="71"/>
    </location>
</feature>
<proteinExistence type="inferred from homology"/>
<evidence type="ECO:0000313" key="14">
    <source>
        <dbReference type="Proteomes" id="UP000018001"/>
    </source>
</evidence>
<sequence>MDDHSSMSRRRRQGLYGADFPPSLTRGLCADIGNGESSSAAYFPLQSQQTLEDEGPSSAAPSSFEAAPVSPDFGPGPTIGLVERRRRPLQEISSVPVQDTPAESEPIFDFEPESTLRSQVDTEKGIDGDETPIVRLIDLIPRLRQPLSSGSSRSSLSAPQDPETRHPEPLRPRAYTEFTGKVSDSETSSVYSVHEAPGPRTESRSSPWRCEDGPKTPDLEPFPIYEDTAPETLTNKLKENQDIDQSLVPAPLKPRLRLKSSTSCEISEKQLSQAYVETTPPKRALKLPPGYRPLRLTVEEQKFSRDPLNTFVRQHQRVAREFARKQARHRANTTVASASPHFDPSRHFNPSLARSSDFRGPSRNPSHTELPGLFASPSSLLQSSDRRIRNPNVAGQPFRPVPDVTPSPCRPPQPHRHPRRTLPPEALSVGRGQATRRSTDPRRPPTLPVTPTYPPYYFETRSEKRRFDPLNFFPVPVDTDTEDVSPTPDRVARGPLGRPREVSAPVFTPSLPKEPSQRSDTKVASSKSKRRSSDKKRPSSSLASTLRRLFRSNSKRSSEEEEIGTSLEDIDSFLSPHGSQQTPSPNFSQHPAAAHADGELRRVLPNFNFPYRTPGTELHFAAAGTPLHHPQPAVLANIPALTRAVPISPTPLSRSYPALPSPSHLSYFNMDSSRVSSRISRTSRLLDPAMMAITKQKAEAMKLAREQAAAVQEMCRRAKTEVPPYEFEELIGKGAYGRVYKGRHSPSRQLVAIKVMDIDTLDYKSIRDMKDESIKDFIHETRVMQQVKDAGAKNINMLIEAISIHSQLWLVCEYCPGGSVKTLMRATGDKLEERFIIPIARELAEGLRAIHDAGIIHRDVKAANILIHEEGRLQICDFGVAGVLQSKLDKRSTWIGTPHWMPPEMFSTRGGGAHQYGSEIDVWAYGCTLYEIAKGNPPNAGLREPMQIGRQLTRLAPKLEGEGFSSQLKDLVSFSLNSDPMTRPAMGDILGHEYIADSADAYPTSSLSELVRIYYQWAQRGGQRISLFNPGGAVAAEFPGDNESFEDWNFSTTDGFEKRYSIIDLDELSASLAELEGEITPMAQQPERSLFDDPPSTEMSAEDKLNFDERVKRGAAAMEGLFNEDKPTYKYETKNDFVPVEAQQQYSDLPLRTDTDRSSVMSTFIDMDLGSFDSAHYAAGSAANHPFQLADPNTIRANRSSLRRNEEQSRSRLSNMESGDHQETPSYQPQTGPRPPTMEWTFPAFTQPSTENTAEQQQPTTAVPDPQTEKRSTMEWSFPDLQTEKRATMEWSFPVMAPAEHSQNVSRQEDTLRAPLNQPLTSRLRGQGDSIDDSRPSTAQSTASNTSETDYDPFRFDRSSTPPRNGPSATQRTPLSGNASDDDIGSPGDVLEQSVILDGPGPDEEDNDVVHSPYWSEQYHSNLPTARPDGRSTVAGFGPSRHPEQTSLSGTTVTSNLPHITFPEIRPPSVESLTEGADESVVTAELDRLLGDFLGALSATGEALATVDTEPTRYRNASASRNGTEQ</sequence>
<comment type="catalytic activity">
    <reaction evidence="9">
        <text>L-seryl-[protein] + ATP = O-phospho-L-seryl-[protein] + ADP + H(+)</text>
        <dbReference type="Rhea" id="RHEA:17989"/>
        <dbReference type="Rhea" id="RHEA-COMP:9863"/>
        <dbReference type="Rhea" id="RHEA-COMP:11604"/>
        <dbReference type="ChEBI" id="CHEBI:15378"/>
        <dbReference type="ChEBI" id="CHEBI:29999"/>
        <dbReference type="ChEBI" id="CHEBI:30616"/>
        <dbReference type="ChEBI" id="CHEBI:83421"/>
        <dbReference type="ChEBI" id="CHEBI:456216"/>
        <dbReference type="EC" id="2.7.11.1"/>
    </reaction>
</comment>
<dbReference type="SUPFAM" id="SSF56112">
    <property type="entry name" value="Protein kinase-like (PK-like)"/>
    <property type="match status" value="1"/>
</dbReference>
<keyword evidence="7 10" id="KW-0067">ATP-binding</keyword>
<dbReference type="InterPro" id="IPR000719">
    <property type="entry name" value="Prot_kinase_dom"/>
</dbReference>
<dbReference type="Gene3D" id="1.10.510.10">
    <property type="entry name" value="Transferase(Phosphotransferase) domain 1"/>
    <property type="match status" value="1"/>
</dbReference>
<feature type="compositionally biased region" description="Pro residues" evidence="11">
    <location>
        <begin position="399"/>
        <end position="412"/>
    </location>
</feature>
<dbReference type="Pfam" id="PF00069">
    <property type="entry name" value="Pkinase"/>
    <property type="match status" value="1"/>
</dbReference>
<keyword evidence="3" id="KW-0723">Serine/threonine-protein kinase</keyword>
<feature type="region of interest" description="Disordered" evidence="11">
    <location>
        <begin position="325"/>
        <end position="456"/>
    </location>
</feature>
<feature type="compositionally biased region" description="Polar residues" evidence="11">
    <location>
        <begin position="35"/>
        <end position="50"/>
    </location>
</feature>
<feature type="compositionally biased region" description="Basic and acidic residues" evidence="11">
    <location>
        <begin position="209"/>
        <end position="218"/>
    </location>
</feature>
<dbReference type="PROSITE" id="PS00107">
    <property type="entry name" value="PROTEIN_KINASE_ATP"/>
    <property type="match status" value="1"/>
</dbReference>
<feature type="compositionally biased region" description="Acidic residues" evidence="11">
    <location>
        <begin position="559"/>
        <end position="571"/>
    </location>
</feature>
<evidence type="ECO:0000256" key="6">
    <source>
        <dbReference type="ARBA" id="ARBA00022777"/>
    </source>
</evidence>
<evidence type="ECO:0000256" key="5">
    <source>
        <dbReference type="ARBA" id="ARBA00022741"/>
    </source>
</evidence>
<keyword evidence="4" id="KW-0808">Transferase</keyword>
<evidence type="ECO:0000256" key="3">
    <source>
        <dbReference type="ARBA" id="ARBA00022527"/>
    </source>
</evidence>
<dbReference type="GO" id="GO:0004674">
    <property type="term" value="F:protein serine/threonine kinase activity"/>
    <property type="evidence" value="ECO:0007669"/>
    <property type="project" value="UniProtKB-KW"/>
</dbReference>
<comment type="similarity">
    <text evidence="1">Belongs to the protein kinase superfamily. STE Ser/Thr protein kinase family. STE20 subfamily.</text>
</comment>
<dbReference type="InterPro" id="IPR050629">
    <property type="entry name" value="STE20/SPS1-PAK"/>
</dbReference>
<feature type="compositionally biased region" description="Low complexity" evidence="11">
    <location>
        <begin position="142"/>
        <end position="159"/>
    </location>
</feature>
<feature type="compositionally biased region" description="Polar residues" evidence="11">
    <location>
        <begin position="1359"/>
        <end position="1379"/>
    </location>
</feature>
<feature type="compositionally biased region" description="Polar residues" evidence="11">
    <location>
        <begin position="1445"/>
        <end position="1458"/>
    </location>
</feature>
<feature type="region of interest" description="Disordered" evidence="11">
    <location>
        <begin position="1"/>
        <end position="225"/>
    </location>
</feature>
<accession>V5FF37</accession>
<dbReference type="InterPro" id="IPR008271">
    <property type="entry name" value="Ser/Thr_kinase_AS"/>
</dbReference>
<reference evidence="14" key="1">
    <citation type="journal article" date="2014" name="Genome Announc.">
        <title>Draft genome sequence of the formaldehyde-resistant fungus Byssochlamys spectabilis No. 5 (anamorph Paecilomyces variotii No. 5) (NBRC109023).</title>
        <authorList>
            <person name="Oka T."/>
            <person name="Ekino K."/>
            <person name="Fukuda K."/>
            <person name="Nomura Y."/>
        </authorList>
    </citation>
    <scope>NUCLEOTIDE SEQUENCE [LARGE SCALE GENOMIC DNA]</scope>
    <source>
        <strain evidence="14">No. 5 / NBRC 109023</strain>
    </source>
</reference>
<evidence type="ECO:0000256" key="7">
    <source>
        <dbReference type="ARBA" id="ARBA00022840"/>
    </source>
</evidence>
<keyword evidence="5 10" id="KW-0547">Nucleotide-binding</keyword>
<feature type="region of interest" description="Disordered" evidence="11">
    <location>
        <begin position="474"/>
        <end position="594"/>
    </location>
</feature>
<evidence type="ECO:0000256" key="9">
    <source>
        <dbReference type="ARBA" id="ARBA00048679"/>
    </source>
</evidence>
<comment type="caution">
    <text evidence="13">The sequence shown here is derived from an EMBL/GenBank/DDBJ whole genome shotgun (WGS) entry which is preliminary data.</text>
</comment>
<dbReference type="PROSITE" id="PS00108">
    <property type="entry name" value="PROTEIN_KINASE_ST"/>
    <property type="match status" value="1"/>
</dbReference>
<dbReference type="PANTHER" id="PTHR48012:SF10">
    <property type="entry name" value="FI20177P1"/>
    <property type="match status" value="1"/>
</dbReference>
<evidence type="ECO:0000313" key="13">
    <source>
        <dbReference type="EMBL" id="GAD96134.1"/>
    </source>
</evidence>
<evidence type="ECO:0000256" key="2">
    <source>
        <dbReference type="ARBA" id="ARBA00012513"/>
    </source>
</evidence>
<feature type="compositionally biased region" description="Polar residues" evidence="11">
    <location>
        <begin position="1244"/>
        <end position="1261"/>
    </location>
</feature>
<feature type="compositionally biased region" description="Basic and acidic residues" evidence="11">
    <location>
        <begin position="162"/>
        <end position="171"/>
    </location>
</feature>
<dbReference type="GO" id="GO:0005737">
    <property type="term" value="C:cytoplasm"/>
    <property type="evidence" value="ECO:0007669"/>
    <property type="project" value="TreeGrafter"/>
</dbReference>
<feature type="binding site" evidence="10">
    <location>
        <position position="754"/>
    </location>
    <ligand>
        <name>ATP</name>
        <dbReference type="ChEBI" id="CHEBI:30616"/>
    </ligand>
</feature>
<comment type="catalytic activity">
    <reaction evidence="8">
        <text>L-threonyl-[protein] + ATP = O-phospho-L-threonyl-[protein] + ADP + H(+)</text>
        <dbReference type="Rhea" id="RHEA:46608"/>
        <dbReference type="Rhea" id="RHEA-COMP:11060"/>
        <dbReference type="Rhea" id="RHEA-COMP:11605"/>
        <dbReference type="ChEBI" id="CHEBI:15378"/>
        <dbReference type="ChEBI" id="CHEBI:30013"/>
        <dbReference type="ChEBI" id="CHEBI:30616"/>
        <dbReference type="ChEBI" id="CHEBI:61977"/>
        <dbReference type="ChEBI" id="CHEBI:456216"/>
        <dbReference type="EC" id="2.7.11.1"/>
    </reaction>
</comment>
<feature type="compositionally biased region" description="Polar residues" evidence="11">
    <location>
        <begin position="577"/>
        <end position="589"/>
    </location>
</feature>
<dbReference type="InParanoid" id="V5FF37"/>
<dbReference type="PANTHER" id="PTHR48012">
    <property type="entry name" value="STERILE20-LIKE KINASE, ISOFORM B-RELATED"/>
    <property type="match status" value="1"/>
</dbReference>
<dbReference type="EMBL" id="BAUL01000153">
    <property type="protein sequence ID" value="GAD96134.1"/>
    <property type="molecule type" value="Genomic_DNA"/>
</dbReference>
<evidence type="ECO:0000256" key="1">
    <source>
        <dbReference type="ARBA" id="ARBA00008874"/>
    </source>
</evidence>
<feature type="compositionally biased region" description="Polar residues" evidence="11">
    <location>
        <begin position="1336"/>
        <end position="1348"/>
    </location>
</feature>
<dbReference type="OrthoDB" id="248923at2759"/>
<gene>
    <name evidence="13" type="ORF">PVAR5_4783</name>
</gene>
<evidence type="ECO:0000256" key="10">
    <source>
        <dbReference type="PROSITE-ProRule" id="PRU10141"/>
    </source>
</evidence>
<evidence type="ECO:0000256" key="4">
    <source>
        <dbReference type="ARBA" id="ARBA00022679"/>
    </source>
</evidence>
<dbReference type="HOGENOM" id="CLU_247488_0_0_1"/>
<dbReference type="InterPro" id="IPR011009">
    <property type="entry name" value="Kinase-like_dom_sf"/>
</dbReference>
<keyword evidence="14" id="KW-1185">Reference proteome</keyword>
<dbReference type="SMART" id="SM00220">
    <property type="entry name" value="S_TKc"/>
    <property type="match status" value="1"/>
</dbReference>
<name>V5FF37_BYSSN</name>
<dbReference type="PROSITE" id="PS50011">
    <property type="entry name" value="PROTEIN_KINASE_DOM"/>
    <property type="match status" value="1"/>
</dbReference>
<evidence type="ECO:0000259" key="12">
    <source>
        <dbReference type="PROSITE" id="PS50011"/>
    </source>
</evidence>
<evidence type="ECO:0000256" key="11">
    <source>
        <dbReference type="SAM" id="MobiDB-lite"/>
    </source>
</evidence>
<dbReference type="GO" id="GO:0005524">
    <property type="term" value="F:ATP binding"/>
    <property type="evidence" value="ECO:0007669"/>
    <property type="project" value="UniProtKB-UniRule"/>
</dbReference>
<dbReference type="InterPro" id="IPR017441">
    <property type="entry name" value="Protein_kinase_ATP_BS"/>
</dbReference>
<feature type="region of interest" description="Disordered" evidence="11">
    <location>
        <begin position="1200"/>
        <end position="1280"/>
    </location>
</feature>
<dbReference type="eggNOG" id="KOG0201">
    <property type="taxonomic scope" value="Eukaryota"/>
</dbReference>
<protein>
    <recommendedName>
        <fullName evidence="2">non-specific serine/threonine protein kinase</fullName>
        <ecNumber evidence="2">2.7.11.1</ecNumber>
    </recommendedName>
</protein>
<feature type="domain" description="Protein kinase" evidence="12">
    <location>
        <begin position="725"/>
        <end position="995"/>
    </location>
</feature>
<keyword evidence="6 13" id="KW-0418">Kinase</keyword>